<keyword evidence="2" id="KW-1185">Reference proteome</keyword>
<name>A0A9E6P3P4_9PSED</name>
<organism evidence="1 2">
    <name type="scientific">Pseudomonas hamedanensis</name>
    <dbReference type="NCBI Taxonomy" id="2745504"/>
    <lineage>
        <taxon>Bacteria</taxon>
        <taxon>Pseudomonadati</taxon>
        <taxon>Pseudomonadota</taxon>
        <taxon>Gammaproteobacteria</taxon>
        <taxon>Pseudomonadales</taxon>
        <taxon>Pseudomonadaceae</taxon>
        <taxon>Pseudomonas</taxon>
    </lineage>
</organism>
<protein>
    <submittedName>
        <fullName evidence="1">Uncharacterized protein</fullName>
    </submittedName>
</protein>
<dbReference type="Proteomes" id="UP000631521">
    <property type="component" value="Chromosome"/>
</dbReference>
<reference evidence="1 2" key="2">
    <citation type="journal article" date="2021" name="Microorganisms">
        <title>The Ever-Expanding Pseudomonas Genus: Description of 43 New Species and Partition of the Pseudomonas putida Group.</title>
        <authorList>
            <person name="Girard L."/>
            <person name="Lood C."/>
            <person name="Hofte M."/>
            <person name="Vandamme P."/>
            <person name="Rokni-Zadeh H."/>
            <person name="van Noort V."/>
            <person name="Lavigne R."/>
            <person name="De Mot R."/>
        </authorList>
    </citation>
    <scope>NUCLEOTIDE SEQUENCE [LARGE SCALE GENOMIC DNA]</scope>
    <source>
        <strain evidence="1 2">SWRI65</strain>
    </source>
</reference>
<evidence type="ECO:0000313" key="1">
    <source>
        <dbReference type="EMBL" id="QXI19554.1"/>
    </source>
</evidence>
<accession>A0A9E6P3P4</accession>
<evidence type="ECO:0000313" key="2">
    <source>
        <dbReference type="Proteomes" id="UP000631521"/>
    </source>
</evidence>
<dbReference type="RefSeq" id="WP_186552017.1">
    <property type="nucleotide sequence ID" value="NZ_CP077091.1"/>
</dbReference>
<sequence length="89" mass="9762">MSRNSPKRIMTDDQIAAQESRIPALASKAFSHAYRIALANGAAILVVRDDLLLEVTKETSVVLRSAGAFGKLKSGTRLRIKKYPQSTFD</sequence>
<dbReference type="AlphaFoldDB" id="A0A9E6P3P4"/>
<proteinExistence type="predicted"/>
<dbReference type="EMBL" id="CP077091">
    <property type="protein sequence ID" value="QXI19554.1"/>
    <property type="molecule type" value="Genomic_DNA"/>
</dbReference>
<reference evidence="1 2" key="1">
    <citation type="journal article" date="2020" name="Microorganisms">
        <title>Reliable Identification of Environmental Pseudomonas Isolates Using the rpoD Gene.</title>
        <authorList>
            <consortium name="The Broad Institute Genome Sequencing Platform"/>
            <person name="Girard L."/>
            <person name="Lood C."/>
            <person name="Rokni-Zadeh H."/>
            <person name="van Noort V."/>
            <person name="Lavigne R."/>
            <person name="De Mot R."/>
        </authorList>
    </citation>
    <scope>NUCLEOTIDE SEQUENCE [LARGE SCALE GENOMIC DNA]</scope>
    <source>
        <strain evidence="1 2">SWRI65</strain>
    </source>
</reference>
<dbReference type="KEGG" id="phv:HU739_011320"/>
<gene>
    <name evidence="1" type="ORF">HU739_011320</name>
</gene>